<name>A0A9D7FCU0_9RHOO</name>
<comment type="subcellular location">
    <subcellularLocation>
        <location evidence="1">Membrane</location>
    </subcellularLocation>
</comment>
<feature type="chain" id="PRO_5039096634" evidence="7">
    <location>
        <begin position="25"/>
        <end position="598"/>
    </location>
</feature>
<organism evidence="9 10">
    <name type="scientific">Candidatus Propionivibrio dominans</name>
    <dbReference type="NCBI Taxonomy" id="2954373"/>
    <lineage>
        <taxon>Bacteria</taxon>
        <taxon>Pseudomonadati</taxon>
        <taxon>Pseudomonadota</taxon>
        <taxon>Betaproteobacteria</taxon>
        <taxon>Rhodocyclales</taxon>
        <taxon>Rhodocyclaceae</taxon>
        <taxon>Propionivibrio</taxon>
    </lineage>
</organism>
<dbReference type="InterPro" id="IPR039910">
    <property type="entry name" value="D15-like"/>
</dbReference>
<comment type="caution">
    <text evidence="9">The sequence shown here is derived from an EMBL/GenBank/DDBJ whole genome shotgun (WGS) entry which is preliminary data.</text>
</comment>
<keyword evidence="4 7" id="KW-0732">Signal</keyword>
<dbReference type="GO" id="GO:0009306">
    <property type="term" value="P:protein secretion"/>
    <property type="evidence" value="ECO:0007669"/>
    <property type="project" value="TreeGrafter"/>
</dbReference>
<keyword evidence="6" id="KW-0998">Cell outer membrane</keyword>
<feature type="domain" description="Bacterial surface antigen (D15)" evidence="8">
    <location>
        <begin position="368"/>
        <end position="581"/>
    </location>
</feature>
<evidence type="ECO:0000313" key="10">
    <source>
        <dbReference type="Proteomes" id="UP000886602"/>
    </source>
</evidence>
<dbReference type="PANTHER" id="PTHR12815:SF47">
    <property type="entry name" value="TRANSLOCATION AND ASSEMBLY MODULE SUBUNIT TAMA"/>
    <property type="match status" value="1"/>
</dbReference>
<dbReference type="EMBL" id="JADJNC010000015">
    <property type="protein sequence ID" value="MBK7423523.1"/>
    <property type="molecule type" value="Genomic_DNA"/>
</dbReference>
<evidence type="ECO:0000256" key="3">
    <source>
        <dbReference type="ARBA" id="ARBA00022692"/>
    </source>
</evidence>
<gene>
    <name evidence="9" type="ORF">IPJ48_10705</name>
</gene>
<keyword evidence="5" id="KW-0472">Membrane</keyword>
<evidence type="ECO:0000256" key="6">
    <source>
        <dbReference type="ARBA" id="ARBA00023237"/>
    </source>
</evidence>
<sequence length="598" mass="65453">MRTWRLIFAFCVAATLSLALPATAATQMVAPKPVRDLLLRHLSLSAPGGEPEDATARVTLERRLRREAGELLATEGYFSPQVELLDSDEGLVLHVEPGPQAHIGSVLIEIRGALVSERRQQLIDAWSLPVAAVFRQADWDNAKQGLLRELMAVDHAGARLLSSQAEVDVETARVDLHLVYDAGARYRYGEIRILGLQRYPATLVERFNEHIRPGQPYRHEDMLAVQAALQNTPFFSSASVELELSAAAEDLVGEEENLKPVEGLEVAEGVLENPQEEALQVPVIIRLRERAPFNIALGAGYSTNTGARVEGNFRNADFLGRAWELDTGARIEQLRQSVYADIFFPPDGQRHRDSVGAVAQHSDIQGLEIQRVALAASRVQLRGSIEQRLGINWRYERQTPNGQPTSINQALTATVGWTWRHANDPLDASEGIVAHLQLAGATKALLSDQNFVPTYFRYSQGIPLGKSDALLLRGELGATAAKSSQGIPQDYLFRAGGTNSVRGYAYQSLGIQEGSATLGAQYLITVSAEYTHWFDSRWGMALFADAGQAADTRDVFKLAPGYGVGARYKSPVGPLAIDVAWGQLDNAVRMSFSLAVPF</sequence>
<protein>
    <submittedName>
        <fullName evidence="9">Outer membrane protein assembly factor</fullName>
    </submittedName>
</protein>
<accession>A0A9D7FCU0</accession>
<feature type="signal peptide" evidence="7">
    <location>
        <begin position="1"/>
        <end position="24"/>
    </location>
</feature>
<proteinExistence type="predicted"/>
<dbReference type="Gene3D" id="3.10.20.310">
    <property type="entry name" value="membrane protein fhac"/>
    <property type="match status" value="2"/>
</dbReference>
<keyword evidence="2" id="KW-1134">Transmembrane beta strand</keyword>
<dbReference type="PANTHER" id="PTHR12815">
    <property type="entry name" value="SORTING AND ASSEMBLY MACHINERY SAMM50 PROTEIN FAMILY MEMBER"/>
    <property type="match status" value="1"/>
</dbReference>
<evidence type="ECO:0000259" key="8">
    <source>
        <dbReference type="Pfam" id="PF01103"/>
    </source>
</evidence>
<evidence type="ECO:0000256" key="1">
    <source>
        <dbReference type="ARBA" id="ARBA00004370"/>
    </source>
</evidence>
<dbReference type="GO" id="GO:0097347">
    <property type="term" value="C:TAM protein secretion complex"/>
    <property type="evidence" value="ECO:0007669"/>
    <property type="project" value="TreeGrafter"/>
</dbReference>
<dbReference type="AlphaFoldDB" id="A0A9D7FCU0"/>
<keyword evidence="3" id="KW-0812">Transmembrane</keyword>
<dbReference type="Pfam" id="PF01103">
    <property type="entry name" value="Omp85"/>
    <property type="match status" value="1"/>
</dbReference>
<dbReference type="Gene3D" id="2.40.160.50">
    <property type="entry name" value="membrane protein fhac: a member of the omp85/tpsb transporter family"/>
    <property type="match status" value="1"/>
</dbReference>
<reference evidence="9" key="1">
    <citation type="submission" date="2020-10" db="EMBL/GenBank/DDBJ databases">
        <title>Connecting structure to function with the recovery of over 1000 high-quality activated sludge metagenome-assembled genomes encoding full-length rRNA genes using long-read sequencing.</title>
        <authorList>
            <person name="Singleton C.M."/>
            <person name="Petriglieri F."/>
            <person name="Kristensen J.M."/>
            <person name="Kirkegaard R.H."/>
            <person name="Michaelsen T.Y."/>
            <person name="Andersen M.H."/>
            <person name="Karst S.M."/>
            <person name="Dueholm M.S."/>
            <person name="Nielsen P.H."/>
            <person name="Albertsen M."/>
        </authorList>
    </citation>
    <scope>NUCLEOTIDE SEQUENCE</scope>
    <source>
        <strain evidence="9">EsbW_18-Q3-R4-48_MAXAC.044</strain>
    </source>
</reference>
<evidence type="ECO:0000313" key="9">
    <source>
        <dbReference type="EMBL" id="MBK7423523.1"/>
    </source>
</evidence>
<dbReference type="GO" id="GO:0009279">
    <property type="term" value="C:cell outer membrane"/>
    <property type="evidence" value="ECO:0007669"/>
    <property type="project" value="TreeGrafter"/>
</dbReference>
<dbReference type="Proteomes" id="UP000886602">
    <property type="component" value="Unassembled WGS sequence"/>
</dbReference>
<evidence type="ECO:0000256" key="4">
    <source>
        <dbReference type="ARBA" id="ARBA00022729"/>
    </source>
</evidence>
<dbReference type="InterPro" id="IPR000184">
    <property type="entry name" value="Bac_surfAg_D15"/>
</dbReference>
<evidence type="ECO:0000256" key="7">
    <source>
        <dbReference type="SAM" id="SignalP"/>
    </source>
</evidence>
<evidence type="ECO:0000256" key="5">
    <source>
        <dbReference type="ARBA" id="ARBA00023136"/>
    </source>
</evidence>
<evidence type="ECO:0000256" key="2">
    <source>
        <dbReference type="ARBA" id="ARBA00022452"/>
    </source>
</evidence>